<protein>
    <submittedName>
        <fullName evidence="1">Uncharacterized protein</fullName>
    </submittedName>
</protein>
<name>M9T8E1_ENTCA</name>
<dbReference type="KEGG" id="ecas:ECBG_04259"/>
<evidence type="ECO:0000313" key="1">
    <source>
        <dbReference type="EMBL" id="AGJ01212.1"/>
    </source>
</evidence>
<dbReference type="EMBL" id="CP004856">
    <property type="protein sequence ID" value="AGJ01212.1"/>
    <property type="molecule type" value="Genomic_DNA"/>
</dbReference>
<reference evidence="1 2" key="1">
    <citation type="submission" date="2009-02" db="EMBL/GenBank/DDBJ databases">
        <authorList>
            <consortium name="The Broad Institute Genome Sequencing Platform"/>
            <person name="Feldgarden M."/>
            <person name="Young S.K."/>
            <person name="Kodira C.D."/>
            <person name="Zeng Q."/>
            <person name="Koehrsen M."/>
            <person name="Alvarado L."/>
            <person name="Berlin A."/>
            <person name="Borenstein D."/>
            <person name="Chen Z."/>
            <person name="Engels R."/>
            <person name="Freedman E."/>
            <person name="Gellesch M."/>
            <person name="Goldberg J."/>
            <person name="Griggs A."/>
            <person name="Gujja S."/>
            <person name="Heiman D."/>
            <person name="Hepburn T."/>
            <person name="Howarth C."/>
            <person name="Jen D."/>
            <person name="Larson L."/>
            <person name="Lewis B."/>
            <person name="Mehta T."/>
            <person name="Park D."/>
            <person name="Pearson M."/>
            <person name="Roberts A."/>
            <person name="Saif S."/>
            <person name="Shea T."/>
            <person name="Shenoy N."/>
            <person name="Sisk P."/>
            <person name="Stolte C."/>
            <person name="Sykes S."/>
            <person name="Walk T."/>
            <person name="White J."/>
            <person name="Yandava C."/>
            <person name="Gilmore M."/>
            <person name="Manson J."/>
            <person name="Palmer K."/>
            <person name="Carniol K."/>
            <person name="Lander E."/>
            <person name="Nusbaum C."/>
            <person name="Galagan J."/>
            <person name="Birren B."/>
        </authorList>
    </citation>
    <scope>NUCLEOTIDE SEQUENCE [LARGE SCALE GENOMIC DNA]</scope>
    <source>
        <strain evidence="1 2">EC20</strain>
    </source>
</reference>
<organism evidence="1 2">
    <name type="scientific">Enterococcus casseliflavus EC20</name>
    <dbReference type="NCBI Taxonomy" id="565655"/>
    <lineage>
        <taxon>Bacteria</taxon>
        <taxon>Bacillati</taxon>
        <taxon>Bacillota</taxon>
        <taxon>Bacilli</taxon>
        <taxon>Lactobacillales</taxon>
        <taxon>Enterococcaceae</taxon>
        <taxon>Enterococcus</taxon>
    </lineage>
</organism>
<sequence>MDRSMILDQQQAGIRWFKMFLARPKWQGAA</sequence>
<proteinExistence type="predicted"/>
<keyword evidence="2" id="KW-1185">Reference proteome</keyword>
<dbReference type="AlphaFoldDB" id="M9T8E1"/>
<dbReference type="Proteomes" id="UP000012675">
    <property type="component" value="Chromosome"/>
</dbReference>
<dbReference type="HOGENOM" id="CLU_3403310_0_0_9"/>
<accession>M9T8E1</accession>
<reference evidence="1 2" key="2">
    <citation type="submission" date="2013-03" db="EMBL/GenBank/DDBJ databases">
        <title>The Genome Sequence of Enterococcus casseliflavus EC20 (899205).</title>
        <authorList>
            <consortium name="The Broad Institute Genomics Platform"/>
            <consortium name="The Broad Institute Genome Sequencing Center for Infectious Disease"/>
            <person name="Russ C."/>
            <person name="Feldgarden M."/>
            <person name="Gilmore M."/>
            <person name="Manson J."/>
            <person name="Palmer K."/>
            <person name="Carniol K."/>
            <person name="Walker B."/>
            <person name="Young S.K."/>
            <person name="Zeng Q."/>
            <person name="Gargeya S."/>
            <person name="Fitzgerald M."/>
            <person name="Haas B."/>
            <person name="Abouelleil A."/>
            <person name="Allen A.W."/>
            <person name="Alvarado L."/>
            <person name="Arachchi H.M."/>
            <person name="Berlin A.M."/>
            <person name="Chapman S.B."/>
            <person name="Gainer-Dewar J."/>
            <person name="Goldberg J."/>
            <person name="Griggs A."/>
            <person name="Gujja S."/>
            <person name="Hansen M."/>
            <person name="Howarth C."/>
            <person name="Imamovic A."/>
            <person name="Ireland A."/>
            <person name="Larimer J."/>
            <person name="McCowan C."/>
            <person name="Murphy C."/>
            <person name="Pearson M."/>
            <person name="Poon T.W."/>
            <person name="Priest M."/>
            <person name="Roberts A."/>
            <person name="Saif S."/>
            <person name="Shea T."/>
            <person name="Sisk P."/>
            <person name="Sykes S."/>
            <person name="Wortman J."/>
            <person name="Nusbaum C."/>
            <person name="Birren B."/>
        </authorList>
    </citation>
    <scope>NUCLEOTIDE SEQUENCE [LARGE SCALE GENOMIC DNA]</scope>
    <source>
        <strain evidence="1 2">EC20</strain>
    </source>
</reference>
<gene>
    <name evidence="1" type="ORF">ECBG_04259</name>
</gene>
<evidence type="ECO:0000313" key="2">
    <source>
        <dbReference type="Proteomes" id="UP000012675"/>
    </source>
</evidence>